<comment type="similarity">
    <text evidence="3">Belongs to the telombin family.</text>
</comment>
<organism evidence="10 11">
    <name type="scientific">Pleurodeles waltl</name>
    <name type="common">Iberian ribbed newt</name>
    <dbReference type="NCBI Taxonomy" id="8319"/>
    <lineage>
        <taxon>Eukaryota</taxon>
        <taxon>Metazoa</taxon>
        <taxon>Chordata</taxon>
        <taxon>Craniata</taxon>
        <taxon>Vertebrata</taxon>
        <taxon>Euteleostomi</taxon>
        <taxon>Amphibia</taxon>
        <taxon>Batrachia</taxon>
        <taxon>Caudata</taxon>
        <taxon>Salamandroidea</taxon>
        <taxon>Salamandridae</taxon>
        <taxon>Pleurodelinae</taxon>
        <taxon>Pleurodeles</taxon>
    </lineage>
</organism>
<keyword evidence="7" id="KW-0238">DNA-binding</keyword>
<protein>
    <recommendedName>
        <fullName evidence="4">Protection of telomeres protein 1</fullName>
    </recommendedName>
</protein>
<dbReference type="AlphaFoldDB" id="A0AAV7MRB0"/>
<dbReference type="Pfam" id="PF02765">
    <property type="entry name" value="POT1"/>
    <property type="match status" value="1"/>
</dbReference>
<comment type="caution">
    <text evidence="10">The sequence shown here is derived from an EMBL/GenBank/DDBJ whole genome shotgun (WGS) entry which is preliminary data.</text>
</comment>
<dbReference type="CDD" id="cd04497">
    <property type="entry name" value="hPOT1_OB1_like"/>
    <property type="match status" value="1"/>
</dbReference>
<dbReference type="InterPro" id="IPR011564">
    <property type="entry name" value="Telomer_end-bd_POT1/Cdc13"/>
</dbReference>
<evidence type="ECO:0000256" key="6">
    <source>
        <dbReference type="ARBA" id="ARBA00022895"/>
    </source>
</evidence>
<dbReference type="Pfam" id="PF16686">
    <property type="entry name" value="POT1PC"/>
    <property type="match status" value="1"/>
</dbReference>
<evidence type="ECO:0000256" key="2">
    <source>
        <dbReference type="ARBA" id="ARBA00004574"/>
    </source>
</evidence>
<evidence type="ECO:0000313" key="10">
    <source>
        <dbReference type="EMBL" id="KAJ1104989.1"/>
    </source>
</evidence>
<dbReference type="InterPro" id="IPR048953">
    <property type="entry name" value="POT1_C_insert"/>
</dbReference>
<dbReference type="EMBL" id="JANPWB010000013">
    <property type="protein sequence ID" value="KAJ1104989.1"/>
    <property type="molecule type" value="Genomic_DNA"/>
</dbReference>
<dbReference type="InterPro" id="IPR012340">
    <property type="entry name" value="NA-bd_OB-fold"/>
</dbReference>
<evidence type="ECO:0000256" key="1">
    <source>
        <dbReference type="ARBA" id="ARBA00004123"/>
    </source>
</evidence>
<evidence type="ECO:0000256" key="5">
    <source>
        <dbReference type="ARBA" id="ARBA00022454"/>
    </source>
</evidence>
<sequence length="788" mass="88312">MPVLFLNVEDGRLESQLPGHLQRVRIGDLHPGLEPSSKYFLGLVSQSYPLTKLGNGRVSMKAILEKPESEPVSSEVGAINIFAFGKLAEECAKRVHIGDSLAITGFKIVRSPSGNKDGRYYCQLELDDESASSVYICKSEDALAEQAESTGPKQKYIYTPLDQLKKNTVVNVFGVVTFFKPPLCSKGTDYYSLITITDQSSVKLTCMLFSGNPDFLPKVFKNGDIVRFHRLRIKEYKNEKQGSTSAGFSSLVFDGTPGAPVIPRTSSKTFCFSEEDHRTVEVLRSWACSQVSSSRSSVILSAVQPATFLDLTCQLVGKAEVDSCSFLLKVWDGTKFQYPQKVCVVNGAVEGDPRVIHQLRNLTVDILVFDNHAQEAKSLAVGSYLSIYNLHAKCHTSCDDDAKIPCIEFQLHGGTGFGRGIAVLPQNSYCVQELQRRLGAVDPQDYQDLEGISSLEFNDTLNEPSDRESLSTSTNQDFFPTRPIERCQQSSATVLTAHQHVRTTELHIIKKSTAPQKYRIRAKLTYFEPQVLSKSVKLHCPKCNSLLEIPDEEDLNFVLQDCAAMAQNQSLPNTALYNSFLWTRENQEEKIAVHFFKKENWSTPQETMIMIEGGSLQEMYKLSGQFHSVIPVRSEKEHLFLTNLSVPYLFQGKHCYYGCKQCSRPKSLEGLFVLMKSDSYEPDAVAAVLGIVPLQYVVIMKFTFSDGTGSLDAYLWNCSEQFFQIQASEILVNDAMQEKLHDVMNILCPSRAKLDDHPWLECCIRSYNNKDETKPGVLYQIFDTVFAE</sequence>
<dbReference type="Proteomes" id="UP001066276">
    <property type="component" value="Chromosome 9"/>
</dbReference>
<dbReference type="Gene3D" id="2.40.50.140">
    <property type="entry name" value="Nucleic acid-binding proteins"/>
    <property type="match status" value="2"/>
</dbReference>
<dbReference type="GO" id="GO:0032210">
    <property type="term" value="P:regulation of telomere maintenance via telomerase"/>
    <property type="evidence" value="ECO:0007669"/>
    <property type="project" value="TreeGrafter"/>
</dbReference>
<dbReference type="GO" id="GO:0098505">
    <property type="term" value="F:G-rich strand telomeric DNA binding"/>
    <property type="evidence" value="ECO:0007669"/>
    <property type="project" value="TreeGrafter"/>
</dbReference>
<proteinExistence type="inferred from homology"/>
<dbReference type="GO" id="GO:0000783">
    <property type="term" value="C:nuclear telomere cap complex"/>
    <property type="evidence" value="ECO:0007669"/>
    <property type="project" value="TreeGrafter"/>
</dbReference>
<dbReference type="SMART" id="SM00976">
    <property type="entry name" value="Telo_bind"/>
    <property type="match status" value="1"/>
</dbReference>
<reference evidence="10" key="1">
    <citation type="journal article" date="2022" name="bioRxiv">
        <title>Sequencing and chromosome-scale assembly of the giantPleurodeles waltlgenome.</title>
        <authorList>
            <person name="Brown T."/>
            <person name="Elewa A."/>
            <person name="Iarovenko S."/>
            <person name="Subramanian E."/>
            <person name="Araus A.J."/>
            <person name="Petzold A."/>
            <person name="Susuki M."/>
            <person name="Suzuki K.-i.T."/>
            <person name="Hayashi T."/>
            <person name="Toyoda A."/>
            <person name="Oliveira C."/>
            <person name="Osipova E."/>
            <person name="Leigh N.D."/>
            <person name="Simon A."/>
            <person name="Yun M.H."/>
        </authorList>
    </citation>
    <scope>NUCLEOTIDE SEQUENCE</scope>
    <source>
        <strain evidence="10">20211129_DDA</strain>
        <tissue evidence="10">Liver</tissue>
    </source>
</reference>
<dbReference type="InterPro" id="IPR032042">
    <property type="entry name" value="POT1PC"/>
</dbReference>
<keyword evidence="5" id="KW-0158">Chromosome</keyword>
<dbReference type="FunFam" id="2.40.50.140:FF:000119">
    <property type="entry name" value="Protection of telomeres 1 homolog"/>
    <property type="match status" value="1"/>
</dbReference>
<dbReference type="PANTHER" id="PTHR14513">
    <property type="entry name" value="PROTECTION OF TELOMERES 1"/>
    <property type="match status" value="1"/>
</dbReference>
<evidence type="ECO:0000256" key="3">
    <source>
        <dbReference type="ARBA" id="ARBA00008442"/>
    </source>
</evidence>
<dbReference type="GO" id="GO:0016233">
    <property type="term" value="P:telomere capping"/>
    <property type="evidence" value="ECO:0007669"/>
    <property type="project" value="TreeGrafter"/>
</dbReference>
<evidence type="ECO:0000256" key="4">
    <source>
        <dbReference type="ARBA" id="ARBA00015253"/>
    </source>
</evidence>
<name>A0AAV7MRB0_PLEWA</name>
<accession>A0AAV7MRB0</accession>
<keyword evidence="8" id="KW-0539">Nucleus</keyword>
<keyword evidence="11" id="KW-1185">Reference proteome</keyword>
<evidence type="ECO:0000259" key="9">
    <source>
        <dbReference type="SMART" id="SM00976"/>
    </source>
</evidence>
<dbReference type="GO" id="GO:0010521">
    <property type="term" value="F:telomerase inhibitor activity"/>
    <property type="evidence" value="ECO:0007669"/>
    <property type="project" value="TreeGrafter"/>
</dbReference>
<dbReference type="PANTHER" id="PTHR14513:SF0">
    <property type="entry name" value="PROTECTION OF TELOMERES PROTEIN 1"/>
    <property type="match status" value="1"/>
</dbReference>
<dbReference type="SUPFAM" id="SSF50249">
    <property type="entry name" value="Nucleic acid-binding proteins"/>
    <property type="match status" value="2"/>
</dbReference>
<dbReference type="Pfam" id="PF21375">
    <property type="entry name" value="POT1_C_insert"/>
    <property type="match status" value="1"/>
</dbReference>
<evidence type="ECO:0000256" key="7">
    <source>
        <dbReference type="ARBA" id="ARBA00023125"/>
    </source>
</evidence>
<gene>
    <name evidence="10" type="ORF">NDU88_002397</name>
</gene>
<evidence type="ECO:0000256" key="8">
    <source>
        <dbReference type="ARBA" id="ARBA00023242"/>
    </source>
</evidence>
<feature type="domain" description="Telomeric single stranded DNA binding POT1/Cdc13" evidence="9">
    <location>
        <begin position="158"/>
        <end position="288"/>
    </location>
</feature>
<evidence type="ECO:0000313" key="11">
    <source>
        <dbReference type="Proteomes" id="UP001066276"/>
    </source>
</evidence>
<dbReference type="InterPro" id="IPR028389">
    <property type="entry name" value="POT1"/>
</dbReference>
<keyword evidence="6" id="KW-0779">Telomere</keyword>
<comment type="subcellular location">
    <subcellularLocation>
        <location evidence="2">Chromosome</location>
        <location evidence="2">Telomere</location>
    </subcellularLocation>
    <subcellularLocation>
        <location evidence="1">Nucleus</location>
    </subcellularLocation>
</comment>